<proteinExistence type="predicted"/>
<name>X1A247_9ZZZZ</name>
<comment type="caution">
    <text evidence="1">The sequence shown here is derived from an EMBL/GenBank/DDBJ whole genome shotgun (WGS) entry which is preliminary data.</text>
</comment>
<organism evidence="1">
    <name type="scientific">marine sediment metagenome</name>
    <dbReference type="NCBI Taxonomy" id="412755"/>
    <lineage>
        <taxon>unclassified sequences</taxon>
        <taxon>metagenomes</taxon>
        <taxon>ecological metagenomes</taxon>
    </lineage>
</organism>
<protein>
    <submittedName>
        <fullName evidence="1">Uncharacterized protein</fullName>
    </submittedName>
</protein>
<dbReference type="AlphaFoldDB" id="X1A247"/>
<dbReference type="EMBL" id="BART01014613">
    <property type="protein sequence ID" value="GAG75819.1"/>
    <property type="molecule type" value="Genomic_DNA"/>
</dbReference>
<reference evidence="1" key="1">
    <citation type="journal article" date="2014" name="Front. Microbiol.">
        <title>High frequency of phylogenetically diverse reductive dehalogenase-homologous genes in deep subseafloor sedimentary metagenomes.</title>
        <authorList>
            <person name="Kawai M."/>
            <person name="Futagami T."/>
            <person name="Toyoda A."/>
            <person name="Takaki Y."/>
            <person name="Nishi S."/>
            <person name="Hori S."/>
            <person name="Arai W."/>
            <person name="Tsubouchi T."/>
            <person name="Morono Y."/>
            <person name="Uchiyama I."/>
            <person name="Ito T."/>
            <person name="Fujiyama A."/>
            <person name="Inagaki F."/>
            <person name="Takami H."/>
        </authorList>
    </citation>
    <scope>NUCLEOTIDE SEQUENCE</scope>
    <source>
        <strain evidence="1">Expedition CK06-06</strain>
    </source>
</reference>
<accession>X1A247</accession>
<evidence type="ECO:0000313" key="1">
    <source>
        <dbReference type="EMBL" id="GAG75819.1"/>
    </source>
</evidence>
<gene>
    <name evidence="1" type="ORF">S01H4_29001</name>
</gene>
<sequence length="32" mass="3625">ILFILSYHLSELGLFAMHYTILNGKGRGFVTI</sequence>
<feature type="non-terminal residue" evidence="1">
    <location>
        <position position="1"/>
    </location>
</feature>